<feature type="region of interest" description="Disordered" evidence="1">
    <location>
        <begin position="36"/>
        <end position="65"/>
    </location>
</feature>
<dbReference type="EMBL" id="BLLK01000020">
    <property type="protein sequence ID" value="GFH45576.1"/>
    <property type="molecule type" value="Genomic_DNA"/>
</dbReference>
<name>A0AAD3CIP9_9STRA</name>
<gene>
    <name evidence="3" type="ORF">CTEN210_02050</name>
</gene>
<accession>A0AAD3CIP9</accession>
<evidence type="ECO:0000256" key="2">
    <source>
        <dbReference type="SAM" id="SignalP"/>
    </source>
</evidence>
<feature type="compositionally biased region" description="Acidic residues" evidence="1">
    <location>
        <begin position="56"/>
        <end position="65"/>
    </location>
</feature>
<feature type="compositionally biased region" description="Low complexity" evidence="1">
    <location>
        <begin position="42"/>
        <end position="55"/>
    </location>
</feature>
<keyword evidence="2" id="KW-0732">Signal</keyword>
<feature type="compositionally biased region" description="Acidic residues" evidence="1">
    <location>
        <begin position="157"/>
        <end position="167"/>
    </location>
</feature>
<feature type="signal peptide" evidence="2">
    <location>
        <begin position="1"/>
        <end position="24"/>
    </location>
</feature>
<dbReference type="Proteomes" id="UP001054902">
    <property type="component" value="Unassembled WGS sequence"/>
</dbReference>
<feature type="chain" id="PRO_5042127123" evidence="2">
    <location>
        <begin position="25"/>
        <end position="313"/>
    </location>
</feature>
<comment type="caution">
    <text evidence="3">The sequence shown here is derived from an EMBL/GenBank/DDBJ whole genome shotgun (WGS) entry which is preliminary data.</text>
</comment>
<organism evidence="3 4">
    <name type="scientific">Chaetoceros tenuissimus</name>
    <dbReference type="NCBI Taxonomy" id="426638"/>
    <lineage>
        <taxon>Eukaryota</taxon>
        <taxon>Sar</taxon>
        <taxon>Stramenopiles</taxon>
        <taxon>Ochrophyta</taxon>
        <taxon>Bacillariophyta</taxon>
        <taxon>Coscinodiscophyceae</taxon>
        <taxon>Chaetocerotophycidae</taxon>
        <taxon>Chaetocerotales</taxon>
        <taxon>Chaetocerotaceae</taxon>
        <taxon>Chaetoceros</taxon>
    </lineage>
</organism>
<feature type="compositionally biased region" description="Acidic residues" evidence="1">
    <location>
        <begin position="174"/>
        <end position="187"/>
    </location>
</feature>
<feature type="region of interest" description="Disordered" evidence="1">
    <location>
        <begin position="153"/>
        <end position="225"/>
    </location>
</feature>
<dbReference type="AlphaFoldDB" id="A0AAD3CIP9"/>
<evidence type="ECO:0000313" key="4">
    <source>
        <dbReference type="Proteomes" id="UP001054902"/>
    </source>
</evidence>
<proteinExistence type="predicted"/>
<feature type="compositionally biased region" description="Acidic residues" evidence="1">
    <location>
        <begin position="201"/>
        <end position="210"/>
    </location>
</feature>
<keyword evidence="4" id="KW-1185">Reference proteome</keyword>
<feature type="compositionally biased region" description="Basic and acidic residues" evidence="1">
    <location>
        <begin position="212"/>
        <end position="224"/>
    </location>
</feature>
<evidence type="ECO:0000313" key="3">
    <source>
        <dbReference type="EMBL" id="GFH45576.1"/>
    </source>
</evidence>
<evidence type="ECO:0000256" key="1">
    <source>
        <dbReference type="SAM" id="MobiDB-lite"/>
    </source>
</evidence>
<reference evidence="3 4" key="1">
    <citation type="journal article" date="2021" name="Sci. Rep.">
        <title>The genome of the diatom Chaetoceros tenuissimus carries an ancient integrated fragment of an extant virus.</title>
        <authorList>
            <person name="Hongo Y."/>
            <person name="Kimura K."/>
            <person name="Takaki Y."/>
            <person name="Yoshida Y."/>
            <person name="Baba S."/>
            <person name="Kobayashi G."/>
            <person name="Nagasaki K."/>
            <person name="Hano T."/>
            <person name="Tomaru Y."/>
        </authorList>
    </citation>
    <scope>NUCLEOTIDE SEQUENCE [LARGE SCALE GENOMIC DNA]</scope>
    <source>
        <strain evidence="3 4">NIES-3715</strain>
    </source>
</reference>
<sequence length="313" mass="35336">MRFFLNAIFFTFLVFLVQINIIHADEPSIKGEEISEKVASGSESASETPIATEATAEAESDDEVDLASLTDEELEEICTSRGFEVVKEKDEETGEFKKYSHEDYINAANQCLDMEAEMEAILNENPELIKEIEAEAERMRQENERLENEIKNMINDNIDEDQTDDEQVDKTDDSNESETEAAEESSTDGETTTMDNGNVVIEEDSDEVLDLDSGKSYEPTKDTSTDISVEEIPTEDISFMSITREVKDQMIKDFNRVADLLLPPQLRGPLKKALEPIVQIVKGALSTTVDMVKRYTKQIFEQRKNEGNEQATK</sequence>
<protein>
    <submittedName>
        <fullName evidence="3">Uncharacterized protein</fullName>
    </submittedName>
</protein>